<keyword evidence="3" id="KW-0862">Zinc</keyword>
<dbReference type="Gene3D" id="6.10.140.2220">
    <property type="match status" value="1"/>
</dbReference>
<evidence type="ECO:0000313" key="7">
    <source>
        <dbReference type="Proteomes" id="UP000054408"/>
    </source>
</evidence>
<evidence type="ECO:0000256" key="1">
    <source>
        <dbReference type="ARBA" id="ARBA00022723"/>
    </source>
</evidence>
<keyword evidence="1" id="KW-0479">Metal-binding</keyword>
<evidence type="ECO:0000313" key="6">
    <source>
        <dbReference type="EMBL" id="KNC55579.1"/>
    </source>
</evidence>
<dbReference type="GeneID" id="25561570"/>
<name>A0A0L0DTE0_THETB</name>
<protein>
    <submittedName>
        <fullName evidence="6">MYND finger domain-containing protein</fullName>
    </submittedName>
</protein>
<accession>A0A0L0DTE0</accession>
<dbReference type="RefSeq" id="XP_013761353.1">
    <property type="nucleotide sequence ID" value="XM_013905899.1"/>
</dbReference>
<evidence type="ECO:0000256" key="4">
    <source>
        <dbReference type="PROSITE-ProRule" id="PRU00134"/>
    </source>
</evidence>
<keyword evidence="2 4" id="KW-0863">Zinc-finger</keyword>
<proteinExistence type="predicted"/>
<feature type="domain" description="MYND-type" evidence="5">
    <location>
        <begin position="216"/>
        <end position="252"/>
    </location>
</feature>
<dbReference type="PROSITE" id="PS50865">
    <property type="entry name" value="ZF_MYND_2"/>
    <property type="match status" value="1"/>
</dbReference>
<dbReference type="eggNOG" id="ENOG502QR83">
    <property type="taxonomic scope" value="Eukaryota"/>
</dbReference>
<dbReference type="Proteomes" id="UP000054408">
    <property type="component" value="Unassembled WGS sequence"/>
</dbReference>
<organism evidence="6 7">
    <name type="scientific">Thecamonas trahens ATCC 50062</name>
    <dbReference type="NCBI Taxonomy" id="461836"/>
    <lineage>
        <taxon>Eukaryota</taxon>
        <taxon>Apusozoa</taxon>
        <taxon>Apusomonadida</taxon>
        <taxon>Apusomonadidae</taxon>
        <taxon>Thecamonas</taxon>
    </lineage>
</organism>
<evidence type="ECO:0000256" key="3">
    <source>
        <dbReference type="ARBA" id="ARBA00022833"/>
    </source>
</evidence>
<evidence type="ECO:0000256" key="2">
    <source>
        <dbReference type="ARBA" id="ARBA00022771"/>
    </source>
</evidence>
<dbReference type="InterPro" id="IPR002893">
    <property type="entry name" value="Znf_MYND"/>
</dbReference>
<sequence>MSSLTFKQDEFKIVYIPADQSQALEEWTVAIPPGKKIECLTNRLKEHFQAATPSASAEEKEAQREAIRQQLQEKMPGGATVPSELVDHFALMSTVDTVPLLVNKAAHDYIGVFLYVDDQGVIKNLPLNERASLVAMAAGNPLRVMGDAFLGMIYDNDDDFERLDFTLDTLKNGEWRAKAKADNEAKAAKAAASGGQVANSGATPGSARSRCAQGFLAACTNEGKLRCARCKNILYCSKECQRADWKRHKASCTK</sequence>
<gene>
    <name evidence="6" type="ORF">AMSG_01844</name>
</gene>
<reference evidence="6 7" key="1">
    <citation type="submission" date="2010-05" db="EMBL/GenBank/DDBJ databases">
        <title>The Genome Sequence of Thecamonas trahens ATCC 50062.</title>
        <authorList>
            <consortium name="The Broad Institute Genome Sequencing Platform"/>
            <person name="Russ C."/>
            <person name="Cuomo C."/>
            <person name="Shea T."/>
            <person name="Young S.K."/>
            <person name="Zeng Q."/>
            <person name="Koehrsen M."/>
            <person name="Haas B."/>
            <person name="Borodovsky M."/>
            <person name="Guigo R."/>
            <person name="Alvarado L."/>
            <person name="Berlin A."/>
            <person name="Bochicchio J."/>
            <person name="Borenstein D."/>
            <person name="Chapman S."/>
            <person name="Chen Z."/>
            <person name="Freedman E."/>
            <person name="Gellesch M."/>
            <person name="Goldberg J."/>
            <person name="Griggs A."/>
            <person name="Gujja S."/>
            <person name="Heilman E."/>
            <person name="Heiman D."/>
            <person name="Hepburn T."/>
            <person name="Howarth C."/>
            <person name="Jen D."/>
            <person name="Larson L."/>
            <person name="Mehta T."/>
            <person name="Park D."/>
            <person name="Pearson M."/>
            <person name="Roberts A."/>
            <person name="Saif S."/>
            <person name="Shenoy N."/>
            <person name="Sisk P."/>
            <person name="Stolte C."/>
            <person name="Sykes S."/>
            <person name="Thomson T."/>
            <person name="Walk T."/>
            <person name="White J."/>
            <person name="Yandava C."/>
            <person name="Burger G."/>
            <person name="Gray M.W."/>
            <person name="Holland P.W.H."/>
            <person name="King N."/>
            <person name="Lang F.B.F."/>
            <person name="Roger A.J."/>
            <person name="Ruiz-Trillo I."/>
            <person name="Lander E."/>
            <person name="Nusbaum C."/>
        </authorList>
    </citation>
    <scope>NUCLEOTIDE SEQUENCE [LARGE SCALE GENOMIC DNA]</scope>
    <source>
        <strain evidence="6 7">ATCC 50062</strain>
    </source>
</reference>
<dbReference type="GO" id="GO:0008270">
    <property type="term" value="F:zinc ion binding"/>
    <property type="evidence" value="ECO:0007669"/>
    <property type="project" value="UniProtKB-KW"/>
</dbReference>
<keyword evidence="7" id="KW-1185">Reference proteome</keyword>
<dbReference type="EMBL" id="GL349439">
    <property type="protein sequence ID" value="KNC55579.1"/>
    <property type="molecule type" value="Genomic_DNA"/>
</dbReference>
<evidence type="ECO:0000259" key="5">
    <source>
        <dbReference type="PROSITE" id="PS50865"/>
    </source>
</evidence>
<dbReference type="SUPFAM" id="SSF144232">
    <property type="entry name" value="HIT/MYND zinc finger-like"/>
    <property type="match status" value="1"/>
</dbReference>
<dbReference type="OMA" id="MMLQMDS"/>
<dbReference type="OrthoDB" id="496827at2759"/>
<dbReference type="Pfam" id="PF01753">
    <property type="entry name" value="zf-MYND"/>
    <property type="match status" value="1"/>
</dbReference>
<dbReference type="AlphaFoldDB" id="A0A0L0DTE0"/>